<dbReference type="RefSeq" id="WP_107583705.1">
    <property type="nucleotide sequence ID" value="NZ_PZJJ01000004.1"/>
</dbReference>
<accession>A0A2T4U8Q7</accession>
<comment type="caution">
    <text evidence="1">The sequence shown here is derived from an EMBL/GenBank/DDBJ whole genome shotgun (WGS) entry which is preliminary data.</text>
</comment>
<keyword evidence="2" id="KW-1185">Reference proteome</keyword>
<sequence>MFAGLKSRLNEKRAVWSKETQERIEQYAAYERSRSLEEMNRKQAQQSIVNQEVEKYLRTVHPSFLLKPETNRALLNMLYARSEGTFNINLSMTKDMRRAYSFYHNELKVFLSLLERKGFKTQGQEELFLQSFLTKLRENNYRSLAEAYGDFVPENASVTEAFELYIDTVDKENKYESGHLDFFATYLNHKGIADFTWTKGRMKRRLKHYEKAHKQEFKLKELERRLQRIS</sequence>
<dbReference type="OrthoDB" id="2843375at2"/>
<reference evidence="1 2" key="1">
    <citation type="submission" date="2018-03" db="EMBL/GenBank/DDBJ databases">
        <title>Alkalicoccus saliphilus sp. nov., isolated from a mineral pool.</title>
        <authorList>
            <person name="Zhao B."/>
        </authorList>
    </citation>
    <scope>NUCLEOTIDE SEQUENCE [LARGE SCALE GENOMIC DNA]</scope>
    <source>
        <strain evidence="1 2">6AG</strain>
    </source>
</reference>
<organism evidence="1 2">
    <name type="scientific">Alkalicoccus saliphilus</name>
    <dbReference type="NCBI Taxonomy" id="200989"/>
    <lineage>
        <taxon>Bacteria</taxon>
        <taxon>Bacillati</taxon>
        <taxon>Bacillota</taxon>
        <taxon>Bacilli</taxon>
        <taxon>Bacillales</taxon>
        <taxon>Bacillaceae</taxon>
        <taxon>Alkalicoccus</taxon>
    </lineage>
</organism>
<name>A0A2T4U8Q7_9BACI</name>
<dbReference type="AlphaFoldDB" id="A0A2T4U8Q7"/>
<evidence type="ECO:0000313" key="2">
    <source>
        <dbReference type="Proteomes" id="UP000240509"/>
    </source>
</evidence>
<protein>
    <submittedName>
        <fullName evidence="1">Uncharacterized protein</fullName>
    </submittedName>
</protein>
<gene>
    <name evidence="1" type="ORF">C6Y45_03815</name>
</gene>
<dbReference type="EMBL" id="PZJJ01000004">
    <property type="protein sequence ID" value="PTL39783.1"/>
    <property type="molecule type" value="Genomic_DNA"/>
</dbReference>
<dbReference type="Proteomes" id="UP000240509">
    <property type="component" value="Unassembled WGS sequence"/>
</dbReference>
<proteinExistence type="predicted"/>
<evidence type="ECO:0000313" key="1">
    <source>
        <dbReference type="EMBL" id="PTL39783.1"/>
    </source>
</evidence>